<reference evidence="2 4" key="2">
    <citation type="submission" date="2018-11" db="EMBL/GenBank/DDBJ databases">
        <authorList>
            <consortium name="Pathogen Informatics"/>
        </authorList>
    </citation>
    <scope>NUCLEOTIDE SEQUENCE [LARGE SCALE GENOMIC DNA]</scope>
</reference>
<reference evidence="3 5" key="3">
    <citation type="submission" date="2019-07" db="EMBL/GenBank/DDBJ databases">
        <authorList>
            <person name="Jastrzebski P J."/>
            <person name="Paukszto L."/>
            <person name="Jastrzebski P J."/>
        </authorList>
    </citation>
    <scope>NUCLEOTIDE SEQUENCE [LARGE SCALE GENOMIC DNA]</scope>
    <source>
        <strain evidence="3 5">WMS-il1</strain>
    </source>
</reference>
<keyword evidence="5" id="KW-1185">Reference proteome</keyword>
<dbReference type="Proteomes" id="UP000274504">
    <property type="component" value="Unassembled WGS sequence"/>
</dbReference>
<name>A0A0R3SSG5_HYMDI</name>
<organism evidence="6">
    <name type="scientific">Hymenolepis diminuta</name>
    <name type="common">Rat tapeworm</name>
    <dbReference type="NCBI Taxonomy" id="6216"/>
    <lineage>
        <taxon>Eukaryota</taxon>
        <taxon>Metazoa</taxon>
        <taxon>Spiralia</taxon>
        <taxon>Lophotrochozoa</taxon>
        <taxon>Platyhelminthes</taxon>
        <taxon>Cestoda</taxon>
        <taxon>Eucestoda</taxon>
        <taxon>Cyclophyllidea</taxon>
        <taxon>Hymenolepididae</taxon>
        <taxon>Hymenolepis</taxon>
    </lineage>
</organism>
<feature type="signal peptide" evidence="1">
    <location>
        <begin position="1"/>
        <end position="20"/>
    </location>
</feature>
<gene>
    <name evidence="2" type="ORF">HDID_LOCUS8233</name>
    <name evidence="3" type="ORF">WMSIL1_LOCUS10687</name>
</gene>
<dbReference type="EMBL" id="UYSG01011050">
    <property type="protein sequence ID" value="VDL60551.1"/>
    <property type="molecule type" value="Genomic_DNA"/>
</dbReference>
<feature type="chain" id="PRO_5044546567" evidence="1">
    <location>
        <begin position="21"/>
        <end position="251"/>
    </location>
</feature>
<proteinExistence type="predicted"/>
<dbReference type="EMBL" id="CABIJS010000466">
    <property type="protein sequence ID" value="VUZ52170.1"/>
    <property type="molecule type" value="Genomic_DNA"/>
</dbReference>
<reference evidence="6" key="1">
    <citation type="submission" date="2017-02" db="UniProtKB">
        <authorList>
            <consortium name="WormBaseParasite"/>
        </authorList>
    </citation>
    <scope>IDENTIFICATION</scope>
</reference>
<dbReference type="WBParaSite" id="HDID_0000823501-mRNA-1">
    <property type="protein sequence ID" value="HDID_0000823501-mRNA-1"/>
    <property type="gene ID" value="HDID_0000823501"/>
</dbReference>
<evidence type="ECO:0000313" key="2">
    <source>
        <dbReference type="EMBL" id="VDL60551.1"/>
    </source>
</evidence>
<evidence type="ECO:0000256" key="1">
    <source>
        <dbReference type="SAM" id="SignalP"/>
    </source>
</evidence>
<dbReference type="OrthoDB" id="10335387at2759"/>
<evidence type="ECO:0000313" key="5">
    <source>
        <dbReference type="Proteomes" id="UP000321570"/>
    </source>
</evidence>
<evidence type="ECO:0000313" key="6">
    <source>
        <dbReference type="WBParaSite" id="HDID_0000823501-mRNA-1"/>
    </source>
</evidence>
<evidence type="ECO:0000313" key="3">
    <source>
        <dbReference type="EMBL" id="VUZ52170.1"/>
    </source>
</evidence>
<dbReference type="AlphaFoldDB" id="A0A0R3SSG5"/>
<evidence type="ECO:0000313" key="4">
    <source>
        <dbReference type="Proteomes" id="UP000274504"/>
    </source>
</evidence>
<dbReference type="Proteomes" id="UP000321570">
    <property type="component" value="Unassembled WGS sequence"/>
</dbReference>
<keyword evidence="1" id="KW-0732">Signal</keyword>
<accession>A0A0R3SSG5</accession>
<sequence>MKLRAMLTFLIIALLDNCSAAVIREKEEYLSGIQMIIDSLNKSDKEVSETIDKIPNLNEVFVRLNGTILSEVLNKVKNPDGLLYLLNNKVLTTVMRNIPFETYEKIEPHLNTTKLRLQVKWRYREPHDPGPPVRTVHQLILLQMPNIPFAHVDSLDGINVSALHYIITNHYALSTVLVLMQPKTLEYVFKNAPYLTNYIARMGSQAQFDIMSKLPNACKYLQSVNSEQTKRIFNNLSSYGMCASETTLKTN</sequence>
<protein>
    <submittedName>
        <fullName evidence="6">Secreted protein</fullName>
    </submittedName>
</protein>